<evidence type="ECO:0000313" key="14">
    <source>
        <dbReference type="Proteomes" id="UP000014107"/>
    </source>
</evidence>
<dbReference type="EMBL" id="ASWL01000008">
    <property type="protein sequence ID" value="EOU16806.1"/>
    <property type="molecule type" value="Genomic_DNA"/>
</dbReference>
<evidence type="ECO:0000256" key="8">
    <source>
        <dbReference type="ARBA" id="ARBA00023136"/>
    </source>
</evidence>
<dbReference type="InterPro" id="IPR003593">
    <property type="entry name" value="AAA+_ATPase"/>
</dbReference>
<evidence type="ECO:0000256" key="7">
    <source>
        <dbReference type="ARBA" id="ARBA00023065"/>
    </source>
</evidence>
<dbReference type="GO" id="GO:0005524">
    <property type="term" value="F:ATP binding"/>
    <property type="evidence" value="ECO:0007669"/>
    <property type="project" value="UniProtKB-KW"/>
</dbReference>
<evidence type="ECO:0000313" key="12">
    <source>
        <dbReference type="EMBL" id="EOU16806.1"/>
    </source>
</evidence>
<comment type="caution">
    <text evidence="12">The sequence shown here is derived from an EMBL/GenBank/DDBJ whole genome shotgun (WGS) entry which is preliminary data.</text>
</comment>
<gene>
    <name evidence="12" type="ORF">I570_03954</name>
    <name evidence="11" type="ORF">OMU_02214</name>
</gene>
<dbReference type="GO" id="GO:0015408">
    <property type="term" value="F:ABC-type ferric iron transporter activity"/>
    <property type="evidence" value="ECO:0007669"/>
    <property type="project" value="InterPro"/>
</dbReference>
<evidence type="ECO:0000256" key="1">
    <source>
        <dbReference type="ARBA" id="ARBA00022448"/>
    </source>
</evidence>
<evidence type="ECO:0000256" key="9">
    <source>
        <dbReference type="ARBA" id="ARBA00066388"/>
    </source>
</evidence>
<keyword evidence="5" id="KW-0067">ATP-binding</keyword>
<dbReference type="CDD" id="cd03259">
    <property type="entry name" value="ABC_Carb_Solutes_like"/>
    <property type="match status" value="1"/>
</dbReference>
<dbReference type="Pfam" id="PF00005">
    <property type="entry name" value="ABC_tran"/>
    <property type="match status" value="1"/>
</dbReference>
<dbReference type="Proteomes" id="UP000014104">
    <property type="component" value="Unassembled WGS sequence"/>
</dbReference>
<dbReference type="PANTHER" id="PTHR42781:SF4">
    <property type="entry name" value="SPERMIDINE_PUTRESCINE IMPORT ATP-BINDING PROTEIN POTA"/>
    <property type="match status" value="1"/>
</dbReference>
<dbReference type="InterPro" id="IPR003439">
    <property type="entry name" value="ABC_transporter-like_ATP-bd"/>
</dbReference>
<sequence length="334" mass="37458">MGLSVRNVQLTYGKKEILHDLSFDVQDSETIALFGPSGVGKTSLLKMIAGIQPVEGGTIDFTEGFSQESTVLVFQDFWLFPHMNVIDNIGFGLKARKSSKLEIKQKVNKILEVFDLKRLERQFPDQLSGGQKQRVALARAIVLEPKLLLLDEPFANLDGHLRSAMRDYLRRLKETYHFSIILVTHDRDEAFQLADRMVVLLEGAIQQIGEPKEIYFFPENRKVAKAMGETNFISGTVNGHKFQMEDAEITVQNPASIHGDAVLFIPSGTEFTIEKIAGAGIPAFVEFSEWTPNGQRSEIRIGATICMFTNVSEKLVAGEKIFLTFNEILQVMEC</sequence>
<evidence type="ECO:0000256" key="4">
    <source>
        <dbReference type="ARBA" id="ARBA00022741"/>
    </source>
</evidence>
<dbReference type="FunFam" id="3.40.50.300:FF:000425">
    <property type="entry name" value="Probable ABC transporter, ATP-binding subunit"/>
    <property type="match status" value="1"/>
</dbReference>
<reference evidence="11 13" key="1">
    <citation type="submission" date="2013-03" db="EMBL/GenBank/DDBJ databases">
        <title>The Genome Sequence of Enterococcus avium ATCC_14025 (Illumina only assembly).</title>
        <authorList>
            <consortium name="The Broad Institute Genomics Platform"/>
            <consortium name="The Broad Institute Genome Sequencing Center for Infectious Disease"/>
            <person name="Earl A."/>
            <person name="Russ C."/>
            <person name="Gilmore M."/>
            <person name="Surin D."/>
            <person name="Walker B."/>
            <person name="Young S."/>
            <person name="Zeng Q."/>
            <person name="Gargeya S."/>
            <person name="Fitzgerald M."/>
            <person name="Haas B."/>
            <person name="Abouelleil A."/>
            <person name="Allen A.W."/>
            <person name="Alvarado L."/>
            <person name="Arachchi H.M."/>
            <person name="Berlin A.M."/>
            <person name="Chapman S.B."/>
            <person name="Gainer-Dewar J."/>
            <person name="Goldberg J."/>
            <person name="Griggs A."/>
            <person name="Gujja S."/>
            <person name="Hansen M."/>
            <person name="Howarth C."/>
            <person name="Imamovic A."/>
            <person name="Ireland A."/>
            <person name="Larimer J."/>
            <person name="McCowan C."/>
            <person name="Murphy C."/>
            <person name="Pearson M."/>
            <person name="Poon T.W."/>
            <person name="Priest M."/>
            <person name="Roberts A."/>
            <person name="Saif S."/>
            <person name="Shea T."/>
            <person name="Sisk P."/>
            <person name="Sykes S."/>
            <person name="Wortman J."/>
            <person name="Nusbaum C."/>
            <person name="Birren B."/>
        </authorList>
    </citation>
    <scope>NUCLEOTIDE SEQUENCE [LARGE SCALE GENOMIC DNA]</scope>
    <source>
        <strain evidence="11 13">ATCC 14025</strain>
    </source>
</reference>
<dbReference type="Proteomes" id="UP000014107">
    <property type="component" value="Unassembled WGS sequence"/>
</dbReference>
<keyword evidence="8" id="KW-0472">Membrane</keyword>
<keyword evidence="4" id="KW-0547">Nucleotide-binding</keyword>
<dbReference type="EC" id="7.6.2.9" evidence="9"/>
<dbReference type="GO" id="GO:0015418">
    <property type="term" value="F:ABC-type quaternary ammonium compound transporting activity"/>
    <property type="evidence" value="ECO:0007669"/>
    <property type="project" value="UniProtKB-EC"/>
</dbReference>
<evidence type="ECO:0000256" key="6">
    <source>
        <dbReference type="ARBA" id="ARBA00023004"/>
    </source>
</evidence>
<feature type="domain" description="ABC transporter" evidence="10">
    <location>
        <begin position="3"/>
        <end position="227"/>
    </location>
</feature>
<dbReference type="InterPro" id="IPR017871">
    <property type="entry name" value="ABC_transporter-like_CS"/>
</dbReference>
<evidence type="ECO:0000313" key="11">
    <source>
        <dbReference type="EMBL" id="EOT45639.1"/>
    </source>
</evidence>
<keyword evidence="7" id="KW-0406">Ion transport</keyword>
<organism evidence="12 14">
    <name type="scientific">Enterococcus avium ATCC 14025</name>
    <dbReference type="NCBI Taxonomy" id="1140002"/>
    <lineage>
        <taxon>Bacteria</taxon>
        <taxon>Bacillati</taxon>
        <taxon>Bacillota</taxon>
        <taxon>Bacilli</taxon>
        <taxon>Lactobacillales</taxon>
        <taxon>Enterococcaceae</taxon>
        <taxon>Enterococcus</taxon>
    </lineage>
</organism>
<dbReference type="AlphaFoldDB" id="A0AAV3IVK0"/>
<dbReference type="SMART" id="SM00382">
    <property type="entry name" value="AAA"/>
    <property type="match status" value="1"/>
</dbReference>
<keyword evidence="13" id="KW-1185">Reference proteome</keyword>
<keyword evidence="6" id="KW-0408">Iron</keyword>
<evidence type="ECO:0000256" key="2">
    <source>
        <dbReference type="ARBA" id="ARBA00022475"/>
    </source>
</evidence>
<evidence type="ECO:0000259" key="10">
    <source>
        <dbReference type="PROSITE" id="PS50893"/>
    </source>
</evidence>
<dbReference type="InterPro" id="IPR050093">
    <property type="entry name" value="ABC_SmlMolc_Importer"/>
</dbReference>
<dbReference type="SUPFAM" id="SSF52540">
    <property type="entry name" value="P-loop containing nucleoside triphosphate hydrolases"/>
    <property type="match status" value="1"/>
</dbReference>
<dbReference type="EMBL" id="AHYV01000020">
    <property type="protein sequence ID" value="EOT45639.1"/>
    <property type="molecule type" value="Genomic_DNA"/>
</dbReference>
<name>A0AAV3IVK0_ENTAV</name>
<evidence type="ECO:0000256" key="5">
    <source>
        <dbReference type="ARBA" id="ARBA00022840"/>
    </source>
</evidence>
<dbReference type="GO" id="GO:0016887">
    <property type="term" value="F:ATP hydrolysis activity"/>
    <property type="evidence" value="ECO:0007669"/>
    <property type="project" value="InterPro"/>
</dbReference>
<keyword evidence="3" id="KW-0410">Iron transport</keyword>
<keyword evidence="2" id="KW-1003">Cell membrane</keyword>
<dbReference type="PANTHER" id="PTHR42781">
    <property type="entry name" value="SPERMIDINE/PUTRESCINE IMPORT ATP-BINDING PROTEIN POTA"/>
    <property type="match status" value="1"/>
</dbReference>
<protein>
    <recommendedName>
        <fullName evidence="9">ABC-type quaternary amine transporter</fullName>
        <ecNumber evidence="9">7.6.2.9</ecNumber>
    </recommendedName>
</protein>
<dbReference type="GO" id="GO:0016020">
    <property type="term" value="C:membrane"/>
    <property type="evidence" value="ECO:0007669"/>
    <property type="project" value="InterPro"/>
</dbReference>
<accession>A0AAV3IVK0</accession>
<evidence type="ECO:0000313" key="13">
    <source>
        <dbReference type="Proteomes" id="UP000014104"/>
    </source>
</evidence>
<reference evidence="12 14" key="2">
    <citation type="submission" date="2013-03" db="EMBL/GenBank/DDBJ databases">
        <title>The Genome Sequence of Enterococcus avium ATCC_14025 (PacBio/Illumina hybrid assembly).</title>
        <authorList>
            <consortium name="The Broad Institute Genomics Platform"/>
            <consortium name="The Broad Institute Genome Sequencing Center for Infectious Disease"/>
            <person name="Earl A."/>
            <person name="Russ C."/>
            <person name="Gilmore M."/>
            <person name="Surin D."/>
            <person name="Walker B."/>
            <person name="Young S."/>
            <person name="Zeng Q."/>
            <person name="Gargeya S."/>
            <person name="Fitzgerald M."/>
            <person name="Haas B."/>
            <person name="Abouelleil A."/>
            <person name="Allen A.W."/>
            <person name="Alvarado L."/>
            <person name="Arachchi H.M."/>
            <person name="Berlin A.M."/>
            <person name="Chapman S.B."/>
            <person name="Gainer-Dewar J."/>
            <person name="Goldberg J."/>
            <person name="Griggs A."/>
            <person name="Gujja S."/>
            <person name="Hansen M."/>
            <person name="Howarth C."/>
            <person name="Imamovic A."/>
            <person name="Ireland A."/>
            <person name="Larimer J."/>
            <person name="McCowan C."/>
            <person name="Murphy C."/>
            <person name="Pearson M."/>
            <person name="Poon T.W."/>
            <person name="Priest M."/>
            <person name="Roberts A."/>
            <person name="Saif S."/>
            <person name="Shea T."/>
            <person name="Sisk P."/>
            <person name="Sykes S."/>
            <person name="Wortman J."/>
            <person name="Nusbaum C."/>
            <person name="Birren B."/>
        </authorList>
    </citation>
    <scope>NUCLEOTIDE SEQUENCE [LARGE SCALE GENOMIC DNA]</scope>
    <source>
        <strain evidence="12 14">ATCC 14025</strain>
    </source>
</reference>
<dbReference type="InterPro" id="IPR027417">
    <property type="entry name" value="P-loop_NTPase"/>
</dbReference>
<dbReference type="Gene3D" id="3.40.50.300">
    <property type="entry name" value="P-loop containing nucleotide triphosphate hydrolases"/>
    <property type="match status" value="1"/>
</dbReference>
<evidence type="ECO:0000256" key="3">
    <source>
        <dbReference type="ARBA" id="ARBA00022496"/>
    </source>
</evidence>
<dbReference type="PROSITE" id="PS00211">
    <property type="entry name" value="ABC_TRANSPORTER_1"/>
    <property type="match status" value="1"/>
</dbReference>
<dbReference type="RefSeq" id="WP_016180111.1">
    <property type="nucleotide sequence ID" value="NZ_KE136363.1"/>
</dbReference>
<dbReference type="InterPro" id="IPR015853">
    <property type="entry name" value="ABC_transpr_FbpC"/>
</dbReference>
<proteinExistence type="predicted"/>
<keyword evidence="1" id="KW-0813">Transport</keyword>
<dbReference type="PROSITE" id="PS50893">
    <property type="entry name" value="ABC_TRANSPORTER_2"/>
    <property type="match status" value="1"/>
</dbReference>